<evidence type="ECO:0000313" key="3">
    <source>
        <dbReference type="Proteomes" id="UP001266305"/>
    </source>
</evidence>
<sequence>MGRAFPTQQSSRGPAQRIPVLQDGVRLFGRREEEAAELPALRSGTSPRPQGALDLYLRVLRCPPPLRPPSLAFSCCPAPAPTGQLGNSGPENAPPWAAVPFSAKR</sequence>
<dbReference type="EMBL" id="JASSZA010000002">
    <property type="protein sequence ID" value="KAK2117171.1"/>
    <property type="molecule type" value="Genomic_DNA"/>
</dbReference>
<organism evidence="2 3">
    <name type="scientific">Saguinus oedipus</name>
    <name type="common">Cotton-top tamarin</name>
    <name type="synonym">Oedipomidas oedipus</name>
    <dbReference type="NCBI Taxonomy" id="9490"/>
    <lineage>
        <taxon>Eukaryota</taxon>
        <taxon>Metazoa</taxon>
        <taxon>Chordata</taxon>
        <taxon>Craniata</taxon>
        <taxon>Vertebrata</taxon>
        <taxon>Euteleostomi</taxon>
        <taxon>Mammalia</taxon>
        <taxon>Eutheria</taxon>
        <taxon>Euarchontoglires</taxon>
        <taxon>Primates</taxon>
        <taxon>Haplorrhini</taxon>
        <taxon>Platyrrhini</taxon>
        <taxon>Cebidae</taxon>
        <taxon>Callitrichinae</taxon>
        <taxon>Saguinus</taxon>
    </lineage>
</organism>
<protein>
    <submittedName>
        <fullName evidence="2">Uncharacterized protein</fullName>
    </submittedName>
</protein>
<dbReference type="Proteomes" id="UP001266305">
    <property type="component" value="Unassembled WGS sequence"/>
</dbReference>
<name>A0ABQ9W6Z0_SAGOE</name>
<feature type="region of interest" description="Disordered" evidence="1">
    <location>
        <begin position="81"/>
        <end position="105"/>
    </location>
</feature>
<reference evidence="2 3" key="1">
    <citation type="submission" date="2023-05" db="EMBL/GenBank/DDBJ databases">
        <title>B98-5 Cell Line De Novo Hybrid Assembly: An Optical Mapping Approach.</title>
        <authorList>
            <person name="Kananen K."/>
            <person name="Auerbach J.A."/>
            <person name="Kautto E."/>
            <person name="Blachly J.S."/>
        </authorList>
    </citation>
    <scope>NUCLEOTIDE SEQUENCE [LARGE SCALE GENOMIC DNA]</scope>
    <source>
        <strain evidence="2">B95-8</strain>
        <tissue evidence="2">Cell line</tissue>
    </source>
</reference>
<comment type="caution">
    <text evidence="2">The sequence shown here is derived from an EMBL/GenBank/DDBJ whole genome shotgun (WGS) entry which is preliminary data.</text>
</comment>
<keyword evidence="3" id="KW-1185">Reference proteome</keyword>
<evidence type="ECO:0000313" key="2">
    <source>
        <dbReference type="EMBL" id="KAK2117171.1"/>
    </source>
</evidence>
<gene>
    <name evidence="2" type="ORF">P7K49_004057</name>
</gene>
<accession>A0ABQ9W6Z0</accession>
<proteinExistence type="predicted"/>
<evidence type="ECO:0000256" key="1">
    <source>
        <dbReference type="SAM" id="MobiDB-lite"/>
    </source>
</evidence>